<keyword evidence="3" id="KW-0723">Serine/threonine-protein kinase</keyword>
<dbReference type="EC" id="2.7.11.1" evidence="2"/>
<reference evidence="12" key="2">
    <citation type="submission" date="2015-02" db="UniProtKB">
        <authorList>
            <consortium name="EnsemblMetazoa"/>
        </authorList>
    </citation>
    <scope>IDENTIFICATION</scope>
</reference>
<evidence type="ECO:0000256" key="5">
    <source>
        <dbReference type="ARBA" id="ARBA00022741"/>
    </source>
</evidence>
<dbReference type="HOGENOM" id="CLU_2443616_0_0_1"/>
<evidence type="ECO:0000256" key="6">
    <source>
        <dbReference type="ARBA" id="ARBA00022777"/>
    </source>
</evidence>
<evidence type="ECO:0000256" key="8">
    <source>
        <dbReference type="ARBA" id="ARBA00047899"/>
    </source>
</evidence>
<evidence type="ECO:0000256" key="7">
    <source>
        <dbReference type="ARBA" id="ARBA00022840"/>
    </source>
</evidence>
<keyword evidence="5" id="KW-0547">Nucleotide-binding</keyword>
<dbReference type="GO" id="GO:0005737">
    <property type="term" value="C:cytoplasm"/>
    <property type="evidence" value="ECO:0007669"/>
    <property type="project" value="TreeGrafter"/>
</dbReference>
<comment type="subcellular location">
    <subcellularLocation>
        <location evidence="1">Host cell</location>
    </subcellularLocation>
</comment>
<keyword evidence="4" id="KW-0808">Transferase</keyword>
<dbReference type="GO" id="GO:0005524">
    <property type="term" value="F:ATP binding"/>
    <property type="evidence" value="ECO:0007669"/>
    <property type="project" value="UniProtKB-KW"/>
</dbReference>
<evidence type="ECO:0000313" key="12">
    <source>
        <dbReference type="EnsemblMetazoa" id="SMAR001795-PA"/>
    </source>
</evidence>
<sequence length="90" mass="10303">MVCGDIPFDRDEQIVKADLHFRAGLSKECQDLIQQCLRYKHSDRPSLEEIQRHPWMTAKLESPPSIIPVRRSSVGQHSLDQNSTSSQESI</sequence>
<comment type="catalytic activity">
    <reaction evidence="8">
        <text>L-threonyl-[protein] + ATP = O-phospho-L-threonyl-[protein] + ADP + H(+)</text>
        <dbReference type="Rhea" id="RHEA:46608"/>
        <dbReference type="Rhea" id="RHEA-COMP:11060"/>
        <dbReference type="Rhea" id="RHEA-COMP:11605"/>
        <dbReference type="ChEBI" id="CHEBI:15378"/>
        <dbReference type="ChEBI" id="CHEBI:30013"/>
        <dbReference type="ChEBI" id="CHEBI:30616"/>
        <dbReference type="ChEBI" id="CHEBI:61977"/>
        <dbReference type="ChEBI" id="CHEBI:456216"/>
        <dbReference type="EC" id="2.7.11.1"/>
    </reaction>
</comment>
<comment type="catalytic activity">
    <reaction evidence="9">
        <text>L-seryl-[protein] + ATP = O-phospho-L-seryl-[protein] + ADP + H(+)</text>
        <dbReference type="Rhea" id="RHEA:17989"/>
        <dbReference type="Rhea" id="RHEA-COMP:9863"/>
        <dbReference type="Rhea" id="RHEA-COMP:11604"/>
        <dbReference type="ChEBI" id="CHEBI:15378"/>
        <dbReference type="ChEBI" id="CHEBI:29999"/>
        <dbReference type="ChEBI" id="CHEBI:30616"/>
        <dbReference type="ChEBI" id="CHEBI:83421"/>
        <dbReference type="ChEBI" id="CHEBI:456216"/>
        <dbReference type="EC" id="2.7.11.1"/>
    </reaction>
</comment>
<evidence type="ECO:0000256" key="9">
    <source>
        <dbReference type="ARBA" id="ARBA00048679"/>
    </source>
</evidence>
<reference evidence="13" key="1">
    <citation type="submission" date="2011-05" db="EMBL/GenBank/DDBJ databases">
        <authorList>
            <person name="Richards S.R."/>
            <person name="Qu J."/>
            <person name="Jiang H."/>
            <person name="Jhangiani S.N."/>
            <person name="Agravi P."/>
            <person name="Goodspeed R."/>
            <person name="Gross S."/>
            <person name="Mandapat C."/>
            <person name="Jackson L."/>
            <person name="Mathew T."/>
            <person name="Pu L."/>
            <person name="Thornton R."/>
            <person name="Saada N."/>
            <person name="Wilczek-Boney K.B."/>
            <person name="Lee S."/>
            <person name="Kovar C."/>
            <person name="Wu Y."/>
            <person name="Scherer S.E."/>
            <person name="Worley K.C."/>
            <person name="Muzny D.M."/>
            <person name="Gibbs R."/>
        </authorList>
    </citation>
    <scope>NUCLEOTIDE SEQUENCE</scope>
    <source>
        <strain evidence="13">Brora</strain>
    </source>
</reference>
<dbReference type="GO" id="GO:0004674">
    <property type="term" value="F:protein serine/threonine kinase activity"/>
    <property type="evidence" value="ECO:0007669"/>
    <property type="project" value="UniProtKB-KW"/>
</dbReference>
<dbReference type="InterPro" id="IPR011009">
    <property type="entry name" value="Kinase-like_dom_sf"/>
</dbReference>
<protein>
    <recommendedName>
        <fullName evidence="2">non-specific serine/threonine protein kinase</fullName>
        <ecNumber evidence="2">2.7.11.1</ecNumber>
    </recommendedName>
</protein>
<dbReference type="EnsemblMetazoa" id="SMAR001795-RA">
    <property type="protein sequence ID" value="SMAR001795-PA"/>
    <property type="gene ID" value="SMAR001795"/>
</dbReference>
<keyword evidence="7" id="KW-0067">ATP-binding</keyword>
<dbReference type="Gene3D" id="1.10.510.10">
    <property type="entry name" value="Transferase(Phosphotransferase) domain 1"/>
    <property type="match status" value="1"/>
</dbReference>
<feature type="domain" description="Protein kinase" evidence="11">
    <location>
        <begin position="1"/>
        <end position="56"/>
    </location>
</feature>
<organism evidence="12 13">
    <name type="scientific">Strigamia maritima</name>
    <name type="common">European centipede</name>
    <name type="synonym">Geophilus maritimus</name>
    <dbReference type="NCBI Taxonomy" id="126957"/>
    <lineage>
        <taxon>Eukaryota</taxon>
        <taxon>Metazoa</taxon>
        <taxon>Ecdysozoa</taxon>
        <taxon>Arthropoda</taxon>
        <taxon>Myriapoda</taxon>
        <taxon>Chilopoda</taxon>
        <taxon>Pleurostigmophora</taxon>
        <taxon>Geophilomorpha</taxon>
        <taxon>Linotaeniidae</taxon>
        <taxon>Strigamia</taxon>
    </lineage>
</organism>
<dbReference type="STRING" id="126957.T1ILG9"/>
<dbReference type="PhylomeDB" id="T1ILG9"/>
<evidence type="ECO:0000256" key="4">
    <source>
        <dbReference type="ARBA" id="ARBA00022679"/>
    </source>
</evidence>
<evidence type="ECO:0000256" key="10">
    <source>
        <dbReference type="SAM" id="MobiDB-lite"/>
    </source>
</evidence>
<name>T1ILG9_STRMM</name>
<dbReference type="InterPro" id="IPR051138">
    <property type="entry name" value="PIM_Ser/Thr_kinase"/>
</dbReference>
<evidence type="ECO:0000259" key="11">
    <source>
        <dbReference type="PROSITE" id="PS50011"/>
    </source>
</evidence>
<keyword evidence="13" id="KW-1185">Reference proteome</keyword>
<accession>T1ILG9</accession>
<evidence type="ECO:0000256" key="3">
    <source>
        <dbReference type="ARBA" id="ARBA00022527"/>
    </source>
</evidence>
<feature type="compositionally biased region" description="Low complexity" evidence="10">
    <location>
        <begin position="64"/>
        <end position="74"/>
    </location>
</feature>
<dbReference type="SUPFAM" id="SSF56112">
    <property type="entry name" value="Protein kinase-like (PK-like)"/>
    <property type="match status" value="1"/>
</dbReference>
<dbReference type="AlphaFoldDB" id="T1ILG9"/>
<keyword evidence="6" id="KW-0418">Kinase</keyword>
<feature type="compositionally biased region" description="Polar residues" evidence="10">
    <location>
        <begin position="75"/>
        <end position="90"/>
    </location>
</feature>
<evidence type="ECO:0000256" key="2">
    <source>
        <dbReference type="ARBA" id="ARBA00012513"/>
    </source>
</evidence>
<dbReference type="EMBL" id="JH430816">
    <property type="status" value="NOT_ANNOTATED_CDS"/>
    <property type="molecule type" value="Genomic_DNA"/>
</dbReference>
<proteinExistence type="predicted"/>
<dbReference type="PANTHER" id="PTHR22984">
    <property type="entry name" value="SERINE/THREONINE-PROTEIN KINASE PIM"/>
    <property type="match status" value="1"/>
</dbReference>
<dbReference type="InterPro" id="IPR000719">
    <property type="entry name" value="Prot_kinase_dom"/>
</dbReference>
<dbReference type="PANTHER" id="PTHR22984:SF25">
    <property type="entry name" value="PROTEIN KINASE DOMAIN-CONTAINING PROTEIN"/>
    <property type="match status" value="1"/>
</dbReference>
<dbReference type="OMA" id="PWMSIAL"/>
<dbReference type="Proteomes" id="UP000014500">
    <property type="component" value="Unassembled WGS sequence"/>
</dbReference>
<dbReference type="PROSITE" id="PS50011">
    <property type="entry name" value="PROTEIN_KINASE_DOM"/>
    <property type="match status" value="1"/>
</dbReference>
<evidence type="ECO:0000256" key="1">
    <source>
        <dbReference type="ARBA" id="ARBA00004340"/>
    </source>
</evidence>
<dbReference type="GO" id="GO:0043657">
    <property type="term" value="C:host cell"/>
    <property type="evidence" value="ECO:0007669"/>
    <property type="project" value="UniProtKB-SubCell"/>
</dbReference>
<dbReference type="eggNOG" id="KOG0583">
    <property type="taxonomic scope" value="Eukaryota"/>
</dbReference>
<feature type="region of interest" description="Disordered" evidence="10">
    <location>
        <begin position="64"/>
        <end position="90"/>
    </location>
</feature>
<evidence type="ECO:0000313" key="13">
    <source>
        <dbReference type="Proteomes" id="UP000014500"/>
    </source>
</evidence>